<dbReference type="CDD" id="cd19166">
    <property type="entry name" value="HemeO-bac"/>
    <property type="match status" value="1"/>
</dbReference>
<comment type="caution">
    <text evidence="1">The sequence shown here is derived from an EMBL/GenBank/DDBJ whole genome shotgun (WGS) entry which is preliminary data.</text>
</comment>
<evidence type="ECO:0000313" key="1">
    <source>
        <dbReference type="EMBL" id="TPG28819.1"/>
    </source>
</evidence>
<protein>
    <submittedName>
        <fullName evidence="1">Heme oxygenase</fullName>
    </submittedName>
</protein>
<dbReference type="GO" id="GO:0006788">
    <property type="term" value="P:heme oxidation"/>
    <property type="evidence" value="ECO:0007669"/>
    <property type="project" value="InterPro"/>
</dbReference>
<dbReference type="SUPFAM" id="SSF48613">
    <property type="entry name" value="Heme oxygenase-like"/>
    <property type="match status" value="1"/>
</dbReference>
<dbReference type="Pfam" id="PF01126">
    <property type="entry name" value="Heme_oxygenase"/>
    <property type="match status" value="1"/>
</dbReference>
<accession>A0A502DVY1</accession>
<dbReference type="Proteomes" id="UP000319212">
    <property type="component" value="Unassembled WGS sequence"/>
</dbReference>
<dbReference type="InterPro" id="IPR016084">
    <property type="entry name" value="Haem_Oase-like_multi-hlx"/>
</dbReference>
<dbReference type="AlphaFoldDB" id="A0A502DVY1"/>
<name>A0A502DVY1_9BURK</name>
<sequence length="200" mass="21973">MPGTSEHLLRASPPVESDILDALRTATAPLHAEVDQCLPLAQPVPDLAAYRSHLRLLDAWMRRLAAFEPNPVPLEAHRAAVADDLRTCDALLPTPADALHHDTTPPQPRSAAFLWGVSYVLEGSRLGGRVLYRRLAEPLAPHPLNYLQGEGEQTGAQWKRFVARLQAQSFGPDEVRSACEGAVDAFELLLQCHRQTERAA</sequence>
<dbReference type="GO" id="GO:0004392">
    <property type="term" value="F:heme oxygenase (decyclizing) activity"/>
    <property type="evidence" value="ECO:0007669"/>
    <property type="project" value="InterPro"/>
</dbReference>
<gene>
    <name evidence="1" type="ORF">EAH82_08505</name>
</gene>
<organism evidence="1 2">
    <name type="scientific">Variovorax guangxiensis</name>
    <dbReference type="NCBI Taxonomy" id="1775474"/>
    <lineage>
        <taxon>Bacteria</taxon>
        <taxon>Pseudomonadati</taxon>
        <taxon>Pseudomonadota</taxon>
        <taxon>Betaproteobacteria</taxon>
        <taxon>Burkholderiales</taxon>
        <taxon>Comamonadaceae</taxon>
        <taxon>Variovorax</taxon>
    </lineage>
</organism>
<dbReference type="Gene3D" id="1.20.910.10">
    <property type="entry name" value="Heme oxygenase-like"/>
    <property type="match status" value="1"/>
</dbReference>
<dbReference type="InterPro" id="IPR016053">
    <property type="entry name" value="Haem_Oase-like"/>
</dbReference>
<evidence type="ECO:0000313" key="2">
    <source>
        <dbReference type="Proteomes" id="UP000319212"/>
    </source>
</evidence>
<dbReference type="OrthoDB" id="114943at2"/>
<dbReference type="EMBL" id="RCZI01000002">
    <property type="protein sequence ID" value="TPG28819.1"/>
    <property type="molecule type" value="Genomic_DNA"/>
</dbReference>
<reference evidence="1 2" key="1">
    <citation type="journal article" date="2019" name="Environ. Microbiol.">
        <title>Species interactions and distinct microbial communities in high Arctic permafrost affected cryosols are associated with the CH4 and CO2 gas fluxes.</title>
        <authorList>
            <person name="Altshuler I."/>
            <person name="Hamel J."/>
            <person name="Turney S."/>
            <person name="Magnuson E."/>
            <person name="Levesque R."/>
            <person name="Greer C."/>
            <person name="Whyte L.G."/>
        </authorList>
    </citation>
    <scope>NUCLEOTIDE SEQUENCE [LARGE SCALE GENOMIC DNA]</scope>
    <source>
        <strain evidence="1 2">S06.C</strain>
    </source>
</reference>
<proteinExistence type="predicted"/>